<comment type="caution">
    <text evidence="1">The sequence shown here is derived from an EMBL/GenBank/DDBJ whole genome shotgun (WGS) entry which is preliminary data.</text>
</comment>
<name>A0A3D8TT23_9LIST</name>
<proteinExistence type="predicted"/>
<evidence type="ECO:0000313" key="1">
    <source>
        <dbReference type="EMBL" id="RDX02110.1"/>
    </source>
</evidence>
<gene>
    <name evidence="1" type="ORF">UR08_00805</name>
</gene>
<reference evidence="2" key="1">
    <citation type="submission" date="2015-04" db="EMBL/GenBank/DDBJ databases">
        <authorList>
            <person name="Schardt J."/>
            <person name="Mueller-Herbst S."/>
            <person name="Scherer S."/>
            <person name="Huptas C."/>
        </authorList>
    </citation>
    <scope>NUCLEOTIDE SEQUENCE [LARGE SCALE GENOMIC DNA]</scope>
    <source>
        <strain evidence="2">Kiel-L1</strain>
    </source>
</reference>
<protein>
    <submittedName>
        <fullName evidence="1">Uncharacterized protein</fullName>
    </submittedName>
</protein>
<accession>A0A3D8TT23</accession>
<dbReference type="EMBL" id="LARY01000001">
    <property type="protein sequence ID" value="RDX02110.1"/>
    <property type="molecule type" value="Genomic_DNA"/>
</dbReference>
<dbReference type="Proteomes" id="UP000257055">
    <property type="component" value="Unassembled WGS sequence"/>
</dbReference>
<keyword evidence="2" id="KW-1185">Reference proteome</keyword>
<organism evidence="1 2">
    <name type="scientific">Listeria kieliensis</name>
    <dbReference type="NCBI Taxonomy" id="1621700"/>
    <lineage>
        <taxon>Bacteria</taxon>
        <taxon>Bacillati</taxon>
        <taxon>Bacillota</taxon>
        <taxon>Bacilli</taxon>
        <taxon>Bacillales</taxon>
        <taxon>Listeriaceae</taxon>
        <taxon>Listeria</taxon>
    </lineage>
</organism>
<evidence type="ECO:0000313" key="2">
    <source>
        <dbReference type="Proteomes" id="UP000257055"/>
    </source>
</evidence>
<dbReference type="AlphaFoldDB" id="A0A3D8TT23"/>
<sequence length="101" mass="11421">MPFSLRGIAAVVNPFVSCKKKGFLFSNLVFYKRGLLSCRICFTIEKELLQLKHKSSSAFGEVEVAAITSKFFEARETPVTKTEQESCRSEMGFCDSFCWDS</sequence>